<evidence type="ECO:0000256" key="2">
    <source>
        <dbReference type="ARBA" id="ARBA00013262"/>
    </source>
</evidence>
<evidence type="ECO:0000256" key="4">
    <source>
        <dbReference type="ARBA" id="ARBA00048460"/>
    </source>
</evidence>
<dbReference type="GO" id="GO:0008476">
    <property type="term" value="F:protein-tyrosine sulfotransferase activity"/>
    <property type="evidence" value="ECO:0007669"/>
    <property type="project" value="UniProtKB-EC"/>
</dbReference>
<evidence type="ECO:0000256" key="3">
    <source>
        <dbReference type="ARBA" id="ARBA00022679"/>
    </source>
</evidence>
<dbReference type="InterPro" id="IPR026634">
    <property type="entry name" value="TPST-like"/>
</dbReference>
<reference evidence="7" key="1">
    <citation type="submission" date="2022-11" db="UniProtKB">
        <authorList>
            <consortium name="WormBaseParasite"/>
        </authorList>
    </citation>
    <scope>IDENTIFICATION</scope>
</reference>
<dbReference type="Gene3D" id="3.40.50.300">
    <property type="entry name" value="P-loop containing nucleotide triphosphate hydrolases"/>
    <property type="match status" value="1"/>
</dbReference>
<name>A0A915M563_MELJA</name>
<dbReference type="InterPro" id="IPR027417">
    <property type="entry name" value="P-loop_NTPase"/>
</dbReference>
<dbReference type="WBParaSite" id="scaffold31964_cov301.g20889">
    <property type="protein sequence ID" value="scaffold31964_cov301.g20889"/>
    <property type="gene ID" value="scaffold31964_cov301.g20889"/>
</dbReference>
<dbReference type="Proteomes" id="UP000887561">
    <property type="component" value="Unplaced"/>
</dbReference>
<comment type="function">
    <text evidence="5">Catalyzes the O-sulfation of tyrosine residues within acidic motifs of polypeptides, using 3'-phosphoadenylyl sulfate (PAPS) as cosubstrate.</text>
</comment>
<dbReference type="PANTHER" id="PTHR12788">
    <property type="entry name" value="PROTEIN-TYROSINE SULFOTRANSFERASE 2"/>
    <property type="match status" value="1"/>
</dbReference>
<evidence type="ECO:0000256" key="1">
    <source>
        <dbReference type="ARBA" id="ARBA00009988"/>
    </source>
</evidence>
<protein>
    <recommendedName>
        <fullName evidence="2 5">Protein-tyrosine sulfotransferase</fullName>
        <ecNumber evidence="2 5">2.8.2.20</ecNumber>
    </recommendedName>
</protein>
<evidence type="ECO:0000313" key="6">
    <source>
        <dbReference type="Proteomes" id="UP000887561"/>
    </source>
</evidence>
<comment type="similarity">
    <text evidence="1 5">Belongs to the protein sulfotransferase family.</text>
</comment>
<keyword evidence="3 5" id="KW-0808">Transferase</keyword>
<dbReference type="EC" id="2.8.2.20" evidence="2 5"/>
<comment type="catalytic activity">
    <reaction evidence="4 5">
        <text>L-tyrosyl-[protein] + 3'-phosphoadenylyl sulfate = O-sulfo-L-tyrosine-[protein] + adenosine 3',5'-bisphosphate + H(+)</text>
        <dbReference type="Rhea" id="RHEA:16801"/>
        <dbReference type="Rhea" id="RHEA-COMP:10136"/>
        <dbReference type="Rhea" id="RHEA-COMP:11688"/>
        <dbReference type="ChEBI" id="CHEBI:15378"/>
        <dbReference type="ChEBI" id="CHEBI:46858"/>
        <dbReference type="ChEBI" id="CHEBI:58339"/>
        <dbReference type="ChEBI" id="CHEBI:58343"/>
        <dbReference type="ChEBI" id="CHEBI:65286"/>
        <dbReference type="EC" id="2.8.2.20"/>
    </reaction>
</comment>
<sequence length="51" mass="6007">LVLHPEQEMRKILDFLSLPWNMSVLHHEMFIGNKISLSKTERSTDQKLSDI</sequence>
<evidence type="ECO:0000313" key="7">
    <source>
        <dbReference type="WBParaSite" id="scaffold31964_cov301.g20889"/>
    </source>
</evidence>
<dbReference type="AlphaFoldDB" id="A0A915M563"/>
<evidence type="ECO:0000256" key="5">
    <source>
        <dbReference type="RuleBase" id="RU365018"/>
    </source>
</evidence>
<dbReference type="PANTHER" id="PTHR12788:SF10">
    <property type="entry name" value="PROTEIN-TYROSINE SULFOTRANSFERASE"/>
    <property type="match status" value="1"/>
</dbReference>
<accession>A0A915M563</accession>
<organism evidence="6 7">
    <name type="scientific">Meloidogyne javanica</name>
    <name type="common">Root-knot nematode worm</name>
    <dbReference type="NCBI Taxonomy" id="6303"/>
    <lineage>
        <taxon>Eukaryota</taxon>
        <taxon>Metazoa</taxon>
        <taxon>Ecdysozoa</taxon>
        <taxon>Nematoda</taxon>
        <taxon>Chromadorea</taxon>
        <taxon>Rhabditida</taxon>
        <taxon>Tylenchina</taxon>
        <taxon>Tylenchomorpha</taxon>
        <taxon>Tylenchoidea</taxon>
        <taxon>Meloidogynidae</taxon>
        <taxon>Meloidogyninae</taxon>
        <taxon>Meloidogyne</taxon>
        <taxon>Meloidogyne incognita group</taxon>
    </lineage>
</organism>
<proteinExistence type="inferred from homology"/>
<dbReference type="GO" id="GO:0005794">
    <property type="term" value="C:Golgi apparatus"/>
    <property type="evidence" value="ECO:0007669"/>
    <property type="project" value="TreeGrafter"/>
</dbReference>
<keyword evidence="6" id="KW-1185">Reference proteome</keyword>